<dbReference type="STRING" id="370526.SAMN04489835_0371"/>
<keyword evidence="5" id="KW-1185">Reference proteome</keyword>
<evidence type="ECO:0000256" key="1">
    <source>
        <dbReference type="SAM" id="MobiDB-lite"/>
    </source>
</evidence>
<reference evidence="5" key="1">
    <citation type="submission" date="2016-10" db="EMBL/GenBank/DDBJ databases">
        <authorList>
            <person name="Varghese N."/>
            <person name="Submissions S."/>
        </authorList>
    </citation>
    <scope>NUCLEOTIDE SEQUENCE [LARGE SCALE GENOMIC DNA]</scope>
    <source>
        <strain evidence="5">DSM 45405</strain>
    </source>
</reference>
<dbReference type="RefSeq" id="WP_083405711.1">
    <property type="nucleotide sequence ID" value="NZ_LT629971.1"/>
</dbReference>
<gene>
    <name evidence="4" type="ORF">SAMN04489835_0371</name>
</gene>
<organism evidence="4 5">
    <name type="scientific">Mycolicibacterium rutilum</name>
    <name type="common">Mycobacterium rutilum</name>
    <dbReference type="NCBI Taxonomy" id="370526"/>
    <lineage>
        <taxon>Bacteria</taxon>
        <taxon>Bacillati</taxon>
        <taxon>Actinomycetota</taxon>
        <taxon>Actinomycetes</taxon>
        <taxon>Mycobacteriales</taxon>
        <taxon>Mycobacteriaceae</taxon>
        <taxon>Mycolicibacterium</taxon>
    </lineage>
</organism>
<feature type="transmembrane region" description="Helical" evidence="2">
    <location>
        <begin position="447"/>
        <end position="468"/>
    </location>
</feature>
<feature type="compositionally biased region" description="Gly residues" evidence="1">
    <location>
        <begin position="227"/>
        <end position="238"/>
    </location>
</feature>
<feature type="transmembrane region" description="Helical" evidence="2">
    <location>
        <begin position="6"/>
        <end position="36"/>
    </location>
</feature>
<feature type="transmembrane region" description="Helical" evidence="2">
    <location>
        <begin position="93"/>
        <end position="122"/>
    </location>
</feature>
<feature type="transmembrane region" description="Helical" evidence="2">
    <location>
        <begin position="323"/>
        <end position="341"/>
    </location>
</feature>
<dbReference type="EMBL" id="LT629971">
    <property type="protein sequence ID" value="SEH48559.1"/>
    <property type="molecule type" value="Genomic_DNA"/>
</dbReference>
<dbReference type="AlphaFoldDB" id="A0A1H6IIZ7"/>
<dbReference type="Pfam" id="PF07158">
    <property type="entry name" value="MatC_N"/>
    <property type="match status" value="1"/>
</dbReference>
<feature type="transmembrane region" description="Helical" evidence="2">
    <location>
        <begin position="390"/>
        <end position="411"/>
    </location>
</feature>
<feature type="transmembrane region" description="Helical" evidence="2">
    <location>
        <begin position="48"/>
        <end position="70"/>
    </location>
</feature>
<feature type="transmembrane region" description="Helical" evidence="2">
    <location>
        <begin position="134"/>
        <end position="156"/>
    </location>
</feature>
<feature type="transmembrane region" description="Helical" evidence="2">
    <location>
        <begin position="278"/>
        <end position="311"/>
    </location>
</feature>
<feature type="transmembrane region" description="Helical" evidence="2">
    <location>
        <begin position="353"/>
        <end position="378"/>
    </location>
</feature>
<keyword evidence="2" id="KW-0472">Membrane</keyword>
<evidence type="ECO:0000313" key="5">
    <source>
        <dbReference type="Proteomes" id="UP000182915"/>
    </source>
</evidence>
<dbReference type="Proteomes" id="UP000182915">
    <property type="component" value="Chromosome I"/>
</dbReference>
<dbReference type="OrthoDB" id="8738207at2"/>
<evidence type="ECO:0000256" key="2">
    <source>
        <dbReference type="SAM" id="Phobius"/>
    </source>
</evidence>
<feature type="region of interest" description="Disordered" evidence="1">
    <location>
        <begin position="209"/>
        <end position="238"/>
    </location>
</feature>
<dbReference type="InterPro" id="IPR030676">
    <property type="entry name" value="CitT-rel"/>
</dbReference>
<name>A0A1H6IIZ7_MYCRU</name>
<dbReference type="InterPro" id="IPR009827">
    <property type="entry name" value="MatC_N"/>
</dbReference>
<keyword evidence="2" id="KW-0812">Transmembrane</keyword>
<keyword evidence="2" id="KW-1133">Transmembrane helix</keyword>
<accession>A0A1H6IIZ7</accession>
<feature type="compositionally biased region" description="Low complexity" evidence="1">
    <location>
        <begin position="217"/>
        <end position="226"/>
    </location>
</feature>
<proteinExistence type="predicted"/>
<feature type="domain" description="Dicarboxylate carrier MatC N-terminal" evidence="3">
    <location>
        <begin position="1"/>
        <end position="149"/>
    </location>
</feature>
<feature type="transmembrane region" description="Helical" evidence="2">
    <location>
        <begin position="176"/>
        <end position="195"/>
    </location>
</feature>
<evidence type="ECO:0000313" key="4">
    <source>
        <dbReference type="EMBL" id="SEH48559.1"/>
    </source>
</evidence>
<protein>
    <submittedName>
        <fullName evidence="4">Dicarboxylate carrier protein MatC N-terminus</fullName>
    </submittedName>
</protein>
<dbReference type="PANTHER" id="PTHR42826">
    <property type="entry name" value="DICARBOXYLATE TRANSPORTER 2.1, CHLOROPLASTIC"/>
    <property type="match status" value="1"/>
</dbReference>
<sequence length="469" mass="47532">MPLELIPILALIAMFVAATLLPINMGTLGFVAAFLVGTLAVGMNTDDIIAGFPSDLFLTLVGVTYLFAIAQNNGTVDLMVQGALRLVRGRVVFIPWVMFGITGVLTALGALGPAAVAIIAPIALTFARQYRINALLMGMMVIHGAQAGGFSPISIYGVTVNNIAAKAELVNSPLTLFLGSLFFNAGIGVLLFIFLGGRKLIGRTVHDTFDEEGPSGSGRSAPAGATDGTGGTGGAGAHGGAPVFSGHGTAASTATLTAPPNSPLSPLPRRSVSFDQVLTLIGLGALAVFALILDLDIGFVSMTVAAVLALASPKAQKGAVSQISWSTVLLIGGVLTFVGVLQEAGSVEWVGNGVAAIGMPLLVALLLCYLGAIVSAFASSVAILGATIPLAVPLLLAGEIGPVGVIVALAISSTIVDVSPFSTNGALVLANAQGVDRDTFYRQILKYSAIVVAIGPAIAWAVLVLPGWL</sequence>
<evidence type="ECO:0000259" key="3">
    <source>
        <dbReference type="Pfam" id="PF07158"/>
    </source>
</evidence>